<evidence type="ECO:0000256" key="2">
    <source>
        <dbReference type="ARBA" id="ARBA00022771"/>
    </source>
</evidence>
<name>A0AB34IVY2_PRYPA</name>
<feature type="compositionally biased region" description="Basic and acidic residues" evidence="6">
    <location>
        <begin position="426"/>
        <end position="436"/>
    </location>
</feature>
<evidence type="ECO:0000313" key="9">
    <source>
        <dbReference type="EMBL" id="KAL1508090.1"/>
    </source>
</evidence>
<feature type="region of interest" description="Disordered" evidence="6">
    <location>
        <begin position="1018"/>
        <end position="1038"/>
    </location>
</feature>
<evidence type="ECO:0000256" key="6">
    <source>
        <dbReference type="SAM" id="MobiDB-lite"/>
    </source>
</evidence>
<dbReference type="EMBL" id="JBGBPQ010000017">
    <property type="protein sequence ID" value="KAL1508090.1"/>
    <property type="molecule type" value="Genomic_DNA"/>
</dbReference>
<keyword evidence="5" id="KW-0547">Nucleotide-binding</keyword>
<evidence type="ECO:0000256" key="4">
    <source>
        <dbReference type="PROSITE-ProRule" id="PRU00175"/>
    </source>
</evidence>
<feature type="region of interest" description="Disordered" evidence="6">
    <location>
        <begin position="1359"/>
        <end position="1407"/>
    </location>
</feature>
<dbReference type="Gene3D" id="3.40.50.1820">
    <property type="entry name" value="alpha/beta hydrolase"/>
    <property type="match status" value="1"/>
</dbReference>
<feature type="region of interest" description="Disordered" evidence="6">
    <location>
        <begin position="1282"/>
        <end position="1316"/>
    </location>
</feature>
<feature type="compositionally biased region" description="Basic and acidic residues" evidence="6">
    <location>
        <begin position="1369"/>
        <end position="1380"/>
    </location>
</feature>
<dbReference type="InterPro" id="IPR036961">
    <property type="entry name" value="Kinesin_motor_dom_sf"/>
</dbReference>
<dbReference type="Pfam" id="PF00225">
    <property type="entry name" value="Kinesin"/>
    <property type="match status" value="1"/>
</dbReference>
<feature type="binding site" evidence="5">
    <location>
        <begin position="73"/>
        <end position="80"/>
    </location>
    <ligand>
        <name>ATP</name>
        <dbReference type="ChEBI" id="CHEBI:30616"/>
    </ligand>
</feature>
<dbReference type="InterPro" id="IPR013083">
    <property type="entry name" value="Znf_RING/FYVE/PHD"/>
</dbReference>
<dbReference type="GO" id="GO:0016887">
    <property type="term" value="F:ATP hydrolysis activity"/>
    <property type="evidence" value="ECO:0007669"/>
    <property type="project" value="TreeGrafter"/>
</dbReference>
<keyword evidence="5" id="KW-0505">Motor protein</keyword>
<dbReference type="PROSITE" id="PS00518">
    <property type="entry name" value="ZF_RING_1"/>
    <property type="match status" value="1"/>
</dbReference>
<dbReference type="InterPro" id="IPR017907">
    <property type="entry name" value="Znf_RING_CS"/>
</dbReference>
<feature type="compositionally biased region" description="Polar residues" evidence="6">
    <location>
        <begin position="414"/>
        <end position="425"/>
    </location>
</feature>
<evidence type="ECO:0000259" key="8">
    <source>
        <dbReference type="PROSITE" id="PS50089"/>
    </source>
</evidence>
<keyword evidence="5" id="KW-0067">ATP-binding</keyword>
<evidence type="ECO:0000256" key="3">
    <source>
        <dbReference type="ARBA" id="ARBA00022833"/>
    </source>
</evidence>
<organism evidence="9 10">
    <name type="scientific">Prymnesium parvum</name>
    <name type="common">Toxic golden alga</name>
    <dbReference type="NCBI Taxonomy" id="97485"/>
    <lineage>
        <taxon>Eukaryota</taxon>
        <taxon>Haptista</taxon>
        <taxon>Haptophyta</taxon>
        <taxon>Prymnesiophyceae</taxon>
        <taxon>Prymnesiales</taxon>
        <taxon>Prymnesiaceae</taxon>
        <taxon>Prymnesium</taxon>
    </lineage>
</organism>
<evidence type="ECO:0008006" key="11">
    <source>
        <dbReference type="Google" id="ProtNLM"/>
    </source>
</evidence>
<dbReference type="InterPro" id="IPR001841">
    <property type="entry name" value="Znf_RING"/>
</dbReference>
<gene>
    <name evidence="9" type="ORF">AB1Y20_007683</name>
</gene>
<keyword evidence="3" id="KW-0862">Zinc</keyword>
<dbReference type="SUPFAM" id="SSF57850">
    <property type="entry name" value="RING/U-box"/>
    <property type="match status" value="1"/>
</dbReference>
<feature type="region of interest" description="Disordered" evidence="6">
    <location>
        <begin position="738"/>
        <end position="760"/>
    </location>
</feature>
<dbReference type="GO" id="GO:0003777">
    <property type="term" value="F:microtubule motor activity"/>
    <property type="evidence" value="ECO:0007669"/>
    <property type="project" value="InterPro"/>
</dbReference>
<dbReference type="InterPro" id="IPR027640">
    <property type="entry name" value="Kinesin-like_fam"/>
</dbReference>
<keyword evidence="1" id="KW-0479">Metal-binding</keyword>
<sequence length="1502" mass="163363">MRVVVRLRPSDESVVKCDPHVGTKISTAASAEELEFDAVLGVEATQREAFLTCGLPMLEAALDGQRACLFAYGQTGSGKTFSLLGAEGGKNPHKLDGIVPQIVSEMFRRFAAVESIGVRYNLHATFVELHNEYVRDLIDEPDKNGNQPCLKVVTRDKEGLGGTEALEACRVRVPSSRALTKIIEDAMARRVTEDNNYNEHSSRSHALLTLELERRANGTSQKTSLLLVDLAGSETVLTALAKGQAHVPYRDSVLTRLLQQVLGEGGTTCMLACIHPAQSHLGETAAVLEYCRVTHTIERLVKRAQAKDIRTAAEREIEACGDPMEGDEYDADDDLMRRTEHVETRDHGTLHARCLGDAEAPLILYLHAHNKGSSSVDLNGMSLGCAEAFKLVRKAARATERKTGAEAESGPIKSRSSGQLQPRSTRSSEFELKPFEDPSEPAATEKKKVKKKSPSGNQVKAGTKPLVSARASSPRGGKTKPVAKQRSSMGFITRTKGKRKSETTDEDEEARHAAAQADDTRFFHLRAQLSSALVRAQRELSQTRCDLCSLQLRQPHRMLGCRHVLCQMCVEASVMYWDECPCCSTTTHATYEDPLHEKVLRLREDVWSALNGVKVGKVNGRARGRESHASTDAWFARLEIAQRERRQSRRLVVMYGCEIVQTKSNTSKAVWYVKLVGTSFQDDLAEAPNAKALKAGDKFEKEDVEEAQKMLKPADNPLKEEGFEAPPSKTLKFLKPVDKPVKEDDDEAQPTKAATDTEAGKVIEEVTINTQPHSPITPDDCTLAYPGDEALGFTAHRTISASRTEPLHCDILITWEAGLLLPPLKIRAVTPKAQVQRDLAFKRWIVVQLPPTTTRQLRLPPCVEYGDGVNCFTSGWIIFQTSKDMRCYFGPRKFGRVMPSASLSVTPRCALGDRSSDPTGPRSRSQSPIASKQATPISSPHMTPAGTPRNADEISGEDPTLCLAPLPRHALGRIADVQKEISVAASLGTPLSDVAQKVDPEYTEVVARSYSSGRRARASASAASVVSTDGGGPAPASEAEAPSLKLLSYSLLQHAATCTDQSIVDVYSKMVDLVFNAPRATRERLLRQLPNTDSEPDLLDACFHVAVDLPGHGLSLAKEPTPARLLASSHSFATWLLDVIRSLGKMSCLAIVAVEHSCSMVLKLLVDRPSICRAAILREPALLTTLDEKLLNQVLQPVLVLSGRSHDYKHALHVAQSLQQGHLVDVAGKGRQREHRAGTAIQEFLIECNQYAGSALPTKKMPLLTRLAGGVNAWKGSRMAMPKDSISASCKSTVERRSASEGEKKQEGQARKQRSSILEKMAGLKVRNSEEEEILGDQKPWLAAGPVDLSKKSDSMEIEELTPTSQYKDQQESAESRWDGSDANCSTHFSDGADEDMSPNDLSTPSEEVQGGVASIETNNVTVSLNPSADSLSNCEPTVDISQGGLKRATSSYSTHSAASDGKDNQGIITASGSAVPPLASAQVPASTRTKSKRRGVIGRPI</sequence>
<dbReference type="InterPro" id="IPR001752">
    <property type="entry name" value="Kinesin_motor_dom"/>
</dbReference>
<feature type="compositionally biased region" description="Basic residues" evidence="6">
    <location>
        <begin position="1490"/>
        <end position="1502"/>
    </location>
</feature>
<dbReference type="SUPFAM" id="SSF52540">
    <property type="entry name" value="P-loop containing nucleoside triphosphate hydrolases"/>
    <property type="match status" value="1"/>
</dbReference>
<evidence type="ECO:0000313" key="10">
    <source>
        <dbReference type="Proteomes" id="UP001515480"/>
    </source>
</evidence>
<feature type="region of interest" description="Disordered" evidence="6">
    <location>
        <begin position="400"/>
        <end position="515"/>
    </location>
</feature>
<evidence type="ECO:0000259" key="7">
    <source>
        <dbReference type="PROSITE" id="PS50067"/>
    </source>
</evidence>
<dbReference type="Proteomes" id="UP001515480">
    <property type="component" value="Unassembled WGS sequence"/>
</dbReference>
<comment type="caution">
    <text evidence="9">The sequence shown here is derived from an EMBL/GenBank/DDBJ whole genome shotgun (WGS) entry which is preliminary data.</text>
</comment>
<feature type="region of interest" description="Disordered" evidence="6">
    <location>
        <begin position="1443"/>
        <end position="1502"/>
    </location>
</feature>
<keyword evidence="10" id="KW-1185">Reference proteome</keyword>
<feature type="region of interest" description="Disordered" evidence="6">
    <location>
        <begin position="908"/>
        <end position="959"/>
    </location>
</feature>
<accession>A0AB34IVY2</accession>
<dbReference type="PANTHER" id="PTHR24115">
    <property type="entry name" value="KINESIN-RELATED"/>
    <property type="match status" value="1"/>
</dbReference>
<feature type="domain" description="RING-type" evidence="8">
    <location>
        <begin position="545"/>
        <end position="584"/>
    </location>
</feature>
<dbReference type="InterPro" id="IPR027417">
    <property type="entry name" value="P-loop_NTPase"/>
</dbReference>
<dbReference type="Gene3D" id="3.30.40.10">
    <property type="entry name" value="Zinc/RING finger domain, C3HC4 (zinc finger)"/>
    <property type="match status" value="1"/>
</dbReference>
<evidence type="ECO:0000256" key="5">
    <source>
        <dbReference type="PROSITE-ProRule" id="PRU00283"/>
    </source>
</evidence>
<comment type="similarity">
    <text evidence="5">Belongs to the TRAFAC class myosin-kinesin ATPase superfamily. Kinesin family.</text>
</comment>
<feature type="compositionally biased region" description="Low complexity" evidence="6">
    <location>
        <begin position="1449"/>
        <end position="1460"/>
    </location>
</feature>
<dbReference type="InterPro" id="IPR029058">
    <property type="entry name" value="AB_hydrolase_fold"/>
</dbReference>
<dbReference type="SUPFAM" id="SSF53474">
    <property type="entry name" value="alpha/beta-Hydrolases"/>
    <property type="match status" value="1"/>
</dbReference>
<evidence type="ECO:0000256" key="1">
    <source>
        <dbReference type="ARBA" id="ARBA00022723"/>
    </source>
</evidence>
<protein>
    <recommendedName>
        <fullName evidence="11">Kinesin-like protein</fullName>
    </recommendedName>
</protein>
<dbReference type="Gene3D" id="3.40.850.10">
    <property type="entry name" value="Kinesin motor domain"/>
    <property type="match status" value="1"/>
</dbReference>
<keyword evidence="2 4" id="KW-0863">Zinc-finger</keyword>
<proteinExistence type="inferred from homology"/>
<dbReference type="PROSITE" id="PS50067">
    <property type="entry name" value="KINESIN_MOTOR_2"/>
    <property type="match status" value="1"/>
</dbReference>
<dbReference type="GO" id="GO:0005871">
    <property type="term" value="C:kinesin complex"/>
    <property type="evidence" value="ECO:0007669"/>
    <property type="project" value="TreeGrafter"/>
</dbReference>
<feature type="compositionally biased region" description="Low complexity" evidence="6">
    <location>
        <begin position="1018"/>
        <end position="1027"/>
    </location>
</feature>
<dbReference type="GO" id="GO:0007018">
    <property type="term" value="P:microtubule-based movement"/>
    <property type="evidence" value="ECO:0007669"/>
    <property type="project" value="InterPro"/>
</dbReference>
<dbReference type="GO" id="GO:0005524">
    <property type="term" value="F:ATP binding"/>
    <property type="evidence" value="ECO:0007669"/>
    <property type="project" value="UniProtKB-UniRule"/>
</dbReference>
<feature type="compositionally biased region" description="Basic and acidic residues" evidence="6">
    <location>
        <begin position="1293"/>
        <end position="1310"/>
    </location>
</feature>
<dbReference type="GO" id="GO:0008270">
    <property type="term" value="F:zinc ion binding"/>
    <property type="evidence" value="ECO:0007669"/>
    <property type="project" value="UniProtKB-KW"/>
</dbReference>
<feature type="domain" description="Kinesin motor" evidence="7">
    <location>
        <begin position="1"/>
        <end position="297"/>
    </location>
</feature>
<dbReference type="PROSITE" id="PS50089">
    <property type="entry name" value="ZF_RING_2"/>
    <property type="match status" value="1"/>
</dbReference>
<dbReference type="PRINTS" id="PR00380">
    <property type="entry name" value="KINESINHEAVY"/>
</dbReference>
<reference evidence="9 10" key="1">
    <citation type="journal article" date="2024" name="Science">
        <title>Giant polyketide synthase enzymes in the biosynthesis of giant marine polyether toxins.</title>
        <authorList>
            <person name="Fallon T.R."/>
            <person name="Shende V.V."/>
            <person name="Wierzbicki I.H."/>
            <person name="Pendleton A.L."/>
            <person name="Watervoot N.F."/>
            <person name="Auber R.P."/>
            <person name="Gonzalez D.J."/>
            <person name="Wisecaver J.H."/>
            <person name="Moore B.S."/>
        </authorList>
    </citation>
    <scope>NUCLEOTIDE SEQUENCE [LARGE SCALE GENOMIC DNA]</scope>
    <source>
        <strain evidence="9 10">12B1</strain>
    </source>
</reference>
<feature type="compositionally biased region" description="Polar residues" evidence="6">
    <location>
        <begin position="922"/>
        <end position="941"/>
    </location>
</feature>
<dbReference type="SMART" id="SM00129">
    <property type="entry name" value="KISc"/>
    <property type="match status" value="1"/>
</dbReference>
<dbReference type="GO" id="GO:0008017">
    <property type="term" value="F:microtubule binding"/>
    <property type="evidence" value="ECO:0007669"/>
    <property type="project" value="InterPro"/>
</dbReference>
<dbReference type="GO" id="GO:0005874">
    <property type="term" value="C:microtubule"/>
    <property type="evidence" value="ECO:0007669"/>
    <property type="project" value="TreeGrafter"/>
</dbReference>